<keyword evidence="2" id="KW-1185">Reference proteome</keyword>
<organism evidence="1 2">
    <name type="scientific">Argiope bruennichi</name>
    <name type="common">Wasp spider</name>
    <name type="synonym">Aranea bruennichi</name>
    <dbReference type="NCBI Taxonomy" id="94029"/>
    <lineage>
        <taxon>Eukaryota</taxon>
        <taxon>Metazoa</taxon>
        <taxon>Ecdysozoa</taxon>
        <taxon>Arthropoda</taxon>
        <taxon>Chelicerata</taxon>
        <taxon>Arachnida</taxon>
        <taxon>Araneae</taxon>
        <taxon>Araneomorphae</taxon>
        <taxon>Entelegynae</taxon>
        <taxon>Araneoidea</taxon>
        <taxon>Araneidae</taxon>
        <taxon>Argiope</taxon>
    </lineage>
</organism>
<gene>
    <name evidence="1" type="ORF">HNY73_004543</name>
</gene>
<reference evidence="1" key="1">
    <citation type="journal article" date="2020" name="bioRxiv">
        <title>Chromosome-level reference genome of the European wasp spider Argiope bruennichi: a resource for studies on range expansion and evolutionary adaptation.</title>
        <authorList>
            <person name="Sheffer M.M."/>
            <person name="Hoppe A."/>
            <person name="Krehenwinkel H."/>
            <person name="Uhl G."/>
            <person name="Kuss A.W."/>
            <person name="Jensen L."/>
            <person name="Jensen C."/>
            <person name="Gillespie R.G."/>
            <person name="Hoff K.J."/>
            <person name="Prost S."/>
        </authorList>
    </citation>
    <scope>NUCLEOTIDE SEQUENCE</scope>
</reference>
<sequence length="151" mass="16543">MPPVHKTLLISDNASKQKSKARQAPTNFKIDHPFPLLSIIPISIDRPVLPCHLAIAAEWQGGPFRGRWHVAEFASVSVPGAPRCISGVNGSQFALSAGLLHHRLLFWARAGLHIQGRGDALPIHTKRQDFKRGISCATFMVFGCQSFRTAS</sequence>
<dbReference type="EMBL" id="JABXBU010000003">
    <property type="protein sequence ID" value="KAF8793014.1"/>
    <property type="molecule type" value="Genomic_DNA"/>
</dbReference>
<proteinExistence type="predicted"/>
<dbReference type="Proteomes" id="UP000807504">
    <property type="component" value="Unassembled WGS sequence"/>
</dbReference>
<reference evidence="1" key="2">
    <citation type="submission" date="2020-06" db="EMBL/GenBank/DDBJ databases">
        <authorList>
            <person name="Sheffer M."/>
        </authorList>
    </citation>
    <scope>NUCLEOTIDE SEQUENCE</scope>
</reference>
<evidence type="ECO:0000313" key="2">
    <source>
        <dbReference type="Proteomes" id="UP000807504"/>
    </source>
</evidence>
<protein>
    <submittedName>
        <fullName evidence="1">Uncharacterized protein</fullName>
    </submittedName>
</protein>
<dbReference type="AlphaFoldDB" id="A0A8T0FPA8"/>
<accession>A0A8T0FPA8</accession>
<evidence type="ECO:0000313" key="1">
    <source>
        <dbReference type="EMBL" id="KAF8793014.1"/>
    </source>
</evidence>
<name>A0A8T0FPA8_ARGBR</name>
<comment type="caution">
    <text evidence="1">The sequence shown here is derived from an EMBL/GenBank/DDBJ whole genome shotgun (WGS) entry which is preliminary data.</text>
</comment>